<dbReference type="InterPro" id="IPR029787">
    <property type="entry name" value="Nucleotide_cyclase"/>
</dbReference>
<dbReference type="Gene3D" id="3.30.70.270">
    <property type="match status" value="1"/>
</dbReference>
<accession>A0A3G9GRF5</accession>
<dbReference type="Pfam" id="PF00990">
    <property type="entry name" value="GGDEF"/>
    <property type="match status" value="1"/>
</dbReference>
<dbReference type="Proteomes" id="UP000198290">
    <property type="component" value="Chromosome"/>
</dbReference>
<organism evidence="2 3">
    <name type="scientific">Aquitalea magnusonii</name>
    <dbReference type="NCBI Taxonomy" id="332411"/>
    <lineage>
        <taxon>Bacteria</taxon>
        <taxon>Pseudomonadati</taxon>
        <taxon>Pseudomonadota</taxon>
        <taxon>Betaproteobacteria</taxon>
        <taxon>Neisseriales</taxon>
        <taxon>Chromobacteriaceae</taxon>
        <taxon>Aquitalea</taxon>
    </lineage>
</organism>
<dbReference type="PROSITE" id="PS50887">
    <property type="entry name" value="GGDEF"/>
    <property type="match status" value="1"/>
</dbReference>
<dbReference type="KEGG" id="amah:DLM_4270"/>
<reference evidence="2 3" key="2">
    <citation type="journal article" date="2017" name="Genome Announc.">
        <title>Draft genome sequence of Aquitalea magnusonii strain H3, a plant growth-promoting bacterium of duckweed Lemna minor.</title>
        <authorList>
            <person name="Ishizawa H."/>
            <person name="Kuroda M."/>
            <person name="Ike M."/>
        </authorList>
    </citation>
    <scope>NUCLEOTIDE SEQUENCE [LARGE SCALE GENOMIC DNA]</scope>
    <source>
        <strain evidence="2 3">H3</strain>
    </source>
</reference>
<dbReference type="EMBL" id="AP018823">
    <property type="protein sequence ID" value="BBF87842.1"/>
    <property type="molecule type" value="Genomic_DNA"/>
</dbReference>
<dbReference type="AlphaFoldDB" id="A0A3G9GRF5"/>
<protein>
    <submittedName>
        <fullName evidence="2">Diguanylate cyclase</fullName>
    </submittedName>
</protein>
<sequence>MEDVESNREADRVVERLKHAIQQPYEVDGHSIELGVSIGVAYYPEDGMLIEELLDVADRKMYGDKAPDIPRG</sequence>
<evidence type="ECO:0000313" key="2">
    <source>
        <dbReference type="EMBL" id="BBF87842.1"/>
    </source>
</evidence>
<dbReference type="InterPro" id="IPR052163">
    <property type="entry name" value="DGC-Regulatory_Protein"/>
</dbReference>
<dbReference type="PANTHER" id="PTHR46663:SF2">
    <property type="entry name" value="GGDEF DOMAIN-CONTAINING PROTEIN"/>
    <property type="match status" value="1"/>
</dbReference>
<dbReference type="InterPro" id="IPR000160">
    <property type="entry name" value="GGDEF_dom"/>
</dbReference>
<keyword evidence="3" id="KW-1185">Reference proteome</keyword>
<dbReference type="PANTHER" id="PTHR46663">
    <property type="entry name" value="DIGUANYLATE CYCLASE DGCT-RELATED"/>
    <property type="match status" value="1"/>
</dbReference>
<dbReference type="SUPFAM" id="SSF55073">
    <property type="entry name" value="Nucleotide cyclase"/>
    <property type="match status" value="1"/>
</dbReference>
<gene>
    <name evidence="2" type="ORF">DLM_4270</name>
</gene>
<reference evidence="3" key="3">
    <citation type="journal article" date="2017" name="Plant Physiol. Biochem.">
        <title>Differential oxidative and antioxidative response of duckweed Lemna minor toward plant growth promoting/inhibiting bacteria.</title>
        <authorList>
            <person name="Ishizawa H."/>
            <person name="Kuroda M."/>
            <person name="Morikawa M."/>
            <person name="Ike M."/>
        </authorList>
    </citation>
    <scope>NUCLEOTIDE SEQUENCE [LARGE SCALE GENOMIC DNA]</scope>
    <source>
        <strain evidence="3">H3</strain>
    </source>
</reference>
<evidence type="ECO:0000313" key="3">
    <source>
        <dbReference type="Proteomes" id="UP000198290"/>
    </source>
</evidence>
<name>A0A3G9GRF5_9NEIS</name>
<evidence type="ECO:0000259" key="1">
    <source>
        <dbReference type="PROSITE" id="PS50887"/>
    </source>
</evidence>
<proteinExistence type="predicted"/>
<feature type="domain" description="GGDEF" evidence="1">
    <location>
        <begin position="1"/>
        <end position="72"/>
    </location>
</feature>
<reference evidence="3" key="1">
    <citation type="journal article" date="2017" name="Biotechnol. Biofuels">
        <title>Evaluation of environmental bacterial communities as a factor affecting the growth of duckweed Lemna minor.</title>
        <authorList>
            <person name="Ishizawa H."/>
            <person name="Kuroda M."/>
            <person name="Morikawa M."/>
            <person name="Ike M."/>
        </authorList>
    </citation>
    <scope>NUCLEOTIDE SEQUENCE [LARGE SCALE GENOMIC DNA]</scope>
    <source>
        <strain evidence="3">H3</strain>
    </source>
</reference>
<dbReference type="InterPro" id="IPR043128">
    <property type="entry name" value="Rev_trsase/Diguanyl_cyclase"/>
</dbReference>